<gene>
    <name evidence="4" type="ORF">DOTSEDRAFT_130227</name>
</gene>
<protein>
    <recommendedName>
        <fullName evidence="3">Isochorismatase-like domain-containing protein</fullName>
    </recommendedName>
</protein>
<dbReference type="Gene3D" id="3.40.50.850">
    <property type="entry name" value="Isochorismatase-like"/>
    <property type="match status" value="1"/>
</dbReference>
<dbReference type="Pfam" id="PF00857">
    <property type="entry name" value="Isochorismatase"/>
    <property type="match status" value="1"/>
</dbReference>
<dbReference type="SUPFAM" id="SSF52499">
    <property type="entry name" value="Isochorismatase-like hydrolases"/>
    <property type="match status" value="1"/>
</dbReference>
<comment type="similarity">
    <text evidence="1">Belongs to the isochorismatase family.</text>
</comment>
<dbReference type="AlphaFoldDB" id="N1PQR8"/>
<dbReference type="GO" id="GO:0016787">
    <property type="term" value="F:hydrolase activity"/>
    <property type="evidence" value="ECO:0007669"/>
    <property type="project" value="UniProtKB-KW"/>
</dbReference>
<dbReference type="InterPro" id="IPR050272">
    <property type="entry name" value="Isochorismatase-like_hydrls"/>
</dbReference>
<evidence type="ECO:0000313" key="5">
    <source>
        <dbReference type="Proteomes" id="UP000016933"/>
    </source>
</evidence>
<accession>N1PQR8</accession>
<evidence type="ECO:0000256" key="2">
    <source>
        <dbReference type="ARBA" id="ARBA00022801"/>
    </source>
</evidence>
<sequence>MSTLPSSTDPSSPLHYPCSQTAILLLDYHNLVVELCGDAGISAVKQAKVVRDWALANDILVIHCLLDLNRPPPPTAKGGDRLRGFMQAGQTKAGEEHAKVAIVKAEREVTVLRQPGLRSGLNSKDIKELLARKDIKSLIMCGLSTSGCVLSTAKQATDEGYVVTIVRDGCGDRTAELHEMLLEQVLPSAAYILTGNDLLDEWGRQ</sequence>
<evidence type="ECO:0000256" key="1">
    <source>
        <dbReference type="ARBA" id="ARBA00006336"/>
    </source>
</evidence>
<dbReference type="OrthoDB" id="1739143at2759"/>
<proteinExistence type="inferred from homology"/>
<reference evidence="4 5" key="2">
    <citation type="journal article" date="2012" name="PLoS Pathog.">
        <title>Diverse lifestyles and strategies of plant pathogenesis encoded in the genomes of eighteen Dothideomycetes fungi.</title>
        <authorList>
            <person name="Ohm R.A."/>
            <person name="Feau N."/>
            <person name="Henrissat B."/>
            <person name="Schoch C.L."/>
            <person name="Horwitz B.A."/>
            <person name="Barry K.W."/>
            <person name="Condon B.J."/>
            <person name="Copeland A.C."/>
            <person name="Dhillon B."/>
            <person name="Glaser F."/>
            <person name="Hesse C.N."/>
            <person name="Kosti I."/>
            <person name="LaButti K."/>
            <person name="Lindquist E.A."/>
            <person name="Lucas S."/>
            <person name="Salamov A.A."/>
            <person name="Bradshaw R.E."/>
            <person name="Ciuffetti L."/>
            <person name="Hamelin R.C."/>
            <person name="Kema G.H.J."/>
            <person name="Lawrence C."/>
            <person name="Scott J.A."/>
            <person name="Spatafora J.W."/>
            <person name="Turgeon B.G."/>
            <person name="de Wit P.J.G.M."/>
            <person name="Zhong S."/>
            <person name="Goodwin S.B."/>
            <person name="Grigoriev I.V."/>
        </authorList>
    </citation>
    <scope>NUCLEOTIDE SEQUENCE [LARGE SCALE GENOMIC DNA]</scope>
    <source>
        <strain evidence="5">NZE10 / CBS 128990</strain>
    </source>
</reference>
<organism evidence="4 5">
    <name type="scientific">Dothistroma septosporum (strain NZE10 / CBS 128990)</name>
    <name type="common">Red band needle blight fungus</name>
    <name type="synonym">Mycosphaerella pini</name>
    <dbReference type="NCBI Taxonomy" id="675120"/>
    <lineage>
        <taxon>Eukaryota</taxon>
        <taxon>Fungi</taxon>
        <taxon>Dikarya</taxon>
        <taxon>Ascomycota</taxon>
        <taxon>Pezizomycotina</taxon>
        <taxon>Dothideomycetes</taxon>
        <taxon>Dothideomycetidae</taxon>
        <taxon>Mycosphaerellales</taxon>
        <taxon>Mycosphaerellaceae</taxon>
        <taxon>Dothistroma</taxon>
    </lineage>
</organism>
<dbReference type="InterPro" id="IPR000868">
    <property type="entry name" value="Isochorismatase-like_dom"/>
</dbReference>
<dbReference type="OMA" id="TPFPACK"/>
<keyword evidence="5" id="KW-1185">Reference proteome</keyword>
<dbReference type="STRING" id="675120.N1PQR8"/>
<evidence type="ECO:0000259" key="3">
    <source>
        <dbReference type="Pfam" id="PF00857"/>
    </source>
</evidence>
<dbReference type="HOGENOM" id="CLU_068979_4_0_1"/>
<evidence type="ECO:0000313" key="4">
    <source>
        <dbReference type="EMBL" id="EME44700.1"/>
    </source>
</evidence>
<dbReference type="InterPro" id="IPR036380">
    <property type="entry name" value="Isochorismatase-like_sf"/>
</dbReference>
<dbReference type="CDD" id="cd00431">
    <property type="entry name" value="cysteine_hydrolases"/>
    <property type="match status" value="1"/>
</dbReference>
<feature type="domain" description="Isochorismatase-like" evidence="3">
    <location>
        <begin position="21"/>
        <end position="196"/>
    </location>
</feature>
<keyword evidence="2" id="KW-0378">Hydrolase</keyword>
<dbReference type="PANTHER" id="PTHR43540">
    <property type="entry name" value="PEROXYUREIDOACRYLATE/UREIDOACRYLATE AMIDOHYDROLASE-RELATED"/>
    <property type="match status" value="1"/>
</dbReference>
<dbReference type="EMBL" id="KB446539">
    <property type="protein sequence ID" value="EME44700.1"/>
    <property type="molecule type" value="Genomic_DNA"/>
</dbReference>
<dbReference type="eggNOG" id="ENOG502S2QC">
    <property type="taxonomic scope" value="Eukaryota"/>
</dbReference>
<name>N1PQR8_DOTSN</name>
<dbReference type="Proteomes" id="UP000016933">
    <property type="component" value="Unassembled WGS sequence"/>
</dbReference>
<reference evidence="5" key="1">
    <citation type="journal article" date="2012" name="PLoS Genet.">
        <title>The genomes of the fungal plant pathogens Cladosporium fulvum and Dothistroma septosporum reveal adaptation to different hosts and lifestyles but also signatures of common ancestry.</title>
        <authorList>
            <person name="de Wit P.J.G.M."/>
            <person name="van der Burgt A."/>
            <person name="Oekmen B."/>
            <person name="Stergiopoulos I."/>
            <person name="Abd-Elsalam K.A."/>
            <person name="Aerts A.L."/>
            <person name="Bahkali A.H."/>
            <person name="Beenen H.G."/>
            <person name="Chettri P."/>
            <person name="Cox M.P."/>
            <person name="Datema E."/>
            <person name="de Vries R.P."/>
            <person name="Dhillon B."/>
            <person name="Ganley A.R."/>
            <person name="Griffiths S.A."/>
            <person name="Guo Y."/>
            <person name="Hamelin R.C."/>
            <person name="Henrissat B."/>
            <person name="Kabir M.S."/>
            <person name="Jashni M.K."/>
            <person name="Kema G."/>
            <person name="Klaubauf S."/>
            <person name="Lapidus A."/>
            <person name="Levasseur A."/>
            <person name="Lindquist E."/>
            <person name="Mehrabi R."/>
            <person name="Ohm R.A."/>
            <person name="Owen T.J."/>
            <person name="Salamov A."/>
            <person name="Schwelm A."/>
            <person name="Schijlen E."/>
            <person name="Sun H."/>
            <person name="van den Burg H.A."/>
            <person name="van Ham R.C.H.J."/>
            <person name="Zhang S."/>
            <person name="Goodwin S.B."/>
            <person name="Grigoriev I.V."/>
            <person name="Collemare J."/>
            <person name="Bradshaw R.E."/>
        </authorList>
    </citation>
    <scope>NUCLEOTIDE SEQUENCE [LARGE SCALE GENOMIC DNA]</scope>
    <source>
        <strain evidence="5">NZE10 / CBS 128990</strain>
    </source>
</reference>